<dbReference type="EMBL" id="CP013067">
    <property type="protein sequence ID" value="ALP43279.1"/>
    <property type="molecule type" value="Genomic_DNA"/>
</dbReference>
<reference evidence="2 3" key="2">
    <citation type="journal article" date="2016" name="Genome Announc.">
        <title>Complete Genome Sequence of the Highly Virulent Aeromonas schubertii Strain WL1483, Isolated from Diseased Snakehead Fish (Channa argus) in China.</title>
        <authorList>
            <person name="Liu L."/>
            <person name="Li N."/>
            <person name="Zhang D."/>
            <person name="Fu X."/>
            <person name="Shi C."/>
            <person name="Lin Q."/>
            <person name="Hao G."/>
        </authorList>
    </citation>
    <scope>NUCLEOTIDE SEQUENCE [LARGE SCALE GENOMIC DNA]</scope>
    <source>
        <strain evidence="2 3">WL1483</strain>
    </source>
</reference>
<name>A0A0S2SNG8_9GAMM</name>
<gene>
    <name evidence="2" type="ORF">WL1483_3860</name>
</gene>
<evidence type="ECO:0000313" key="2">
    <source>
        <dbReference type="EMBL" id="ALP43279.1"/>
    </source>
</evidence>
<keyword evidence="1" id="KW-1133">Transmembrane helix</keyword>
<reference evidence="3" key="1">
    <citation type="submission" date="2015-10" db="EMBL/GenBank/DDBJ databases">
        <title>Complete Genome Sequence of Aeromonas schubertii strain WL1483.</title>
        <authorList>
            <person name="Liu L."/>
        </authorList>
    </citation>
    <scope>NUCLEOTIDE SEQUENCE [LARGE SCALE GENOMIC DNA]</scope>
    <source>
        <strain evidence="3">WL1483</strain>
    </source>
</reference>
<evidence type="ECO:0000256" key="1">
    <source>
        <dbReference type="SAM" id="Phobius"/>
    </source>
</evidence>
<feature type="transmembrane region" description="Helical" evidence="1">
    <location>
        <begin position="131"/>
        <end position="150"/>
    </location>
</feature>
<dbReference type="KEGG" id="asr:WL1483_3860"/>
<protein>
    <submittedName>
        <fullName evidence="2">Uncharacterized protein</fullName>
    </submittedName>
</protein>
<dbReference type="RefSeq" id="WP_136613855.1">
    <property type="nucleotide sequence ID" value="NZ_CP013067.1"/>
</dbReference>
<dbReference type="AlphaFoldDB" id="A0A0S2SNG8"/>
<evidence type="ECO:0000313" key="3">
    <source>
        <dbReference type="Proteomes" id="UP000058114"/>
    </source>
</evidence>
<organism evidence="2 3">
    <name type="scientific">Aeromonas schubertii</name>
    <dbReference type="NCBI Taxonomy" id="652"/>
    <lineage>
        <taxon>Bacteria</taxon>
        <taxon>Pseudomonadati</taxon>
        <taxon>Pseudomonadota</taxon>
        <taxon>Gammaproteobacteria</taxon>
        <taxon>Aeromonadales</taxon>
        <taxon>Aeromonadaceae</taxon>
        <taxon>Aeromonas</taxon>
    </lineage>
</organism>
<keyword evidence="1" id="KW-0472">Membrane</keyword>
<sequence>MHILWNALKPYILIALSLLAMTMGLSALPLYFAIILVIYPVALCAWVTRWEEAHLLRRGITTVETTINMRGIVFNEPLSHLSEVYFFSPTVMANKLTNLALLKLLCGMGLLALSGIQAARLGVIPPQTWDQMGSLAMGIAIFCLIGRQVMQDSALYHQCRYRHYQELCHRQEGITLYSAETLRKKGLTQYHTPMLEALLK</sequence>
<feature type="transmembrane region" description="Helical" evidence="1">
    <location>
        <begin position="100"/>
        <end position="119"/>
    </location>
</feature>
<proteinExistence type="predicted"/>
<accession>A0A0S2SNG8</accession>
<feature type="transmembrane region" description="Helical" evidence="1">
    <location>
        <begin position="30"/>
        <end position="48"/>
    </location>
</feature>
<dbReference type="Proteomes" id="UP000058114">
    <property type="component" value="Chromosome"/>
</dbReference>
<dbReference type="PATRIC" id="fig|652.5.peg.1631"/>
<keyword evidence="1" id="KW-0812">Transmembrane</keyword>